<dbReference type="Proteomes" id="UP000000466">
    <property type="component" value="Chromosome"/>
</dbReference>
<dbReference type="EMBL" id="CP003746">
    <property type="protein sequence ID" value="AFV00642.1"/>
    <property type="molecule type" value="Genomic_DNA"/>
</dbReference>
<dbReference type="RefSeq" id="WP_015048794.1">
    <property type="nucleotide sequence ID" value="NC_018868.3"/>
</dbReference>
<evidence type="ECO:0000256" key="2">
    <source>
        <dbReference type="ARBA" id="ARBA00022729"/>
    </source>
</evidence>
<organism evidence="6 7">
    <name type="scientific">Simiduia agarivorans (strain DSM 21679 / JCM 13881 / BCRC 17597 / SA1)</name>
    <dbReference type="NCBI Taxonomy" id="1117647"/>
    <lineage>
        <taxon>Bacteria</taxon>
        <taxon>Pseudomonadati</taxon>
        <taxon>Pseudomonadota</taxon>
        <taxon>Gammaproteobacteria</taxon>
        <taxon>Cellvibrionales</taxon>
        <taxon>Cellvibrionaceae</taxon>
        <taxon>Simiduia</taxon>
    </lineage>
</organism>
<keyword evidence="1 4" id="KW-0813">Transport</keyword>
<evidence type="ECO:0000313" key="7">
    <source>
        <dbReference type="Proteomes" id="UP000000466"/>
    </source>
</evidence>
<dbReference type="HOGENOM" id="CLU_095993_4_0_6"/>
<dbReference type="PANTHER" id="PTHR36504:SF1">
    <property type="entry name" value="LIPOPOLYSACCHARIDE EXPORT SYSTEM PROTEIN LPTA"/>
    <property type="match status" value="1"/>
</dbReference>
<comment type="subcellular location">
    <subcellularLocation>
        <location evidence="4">Periplasm</location>
    </subcellularLocation>
</comment>
<dbReference type="OrthoDB" id="9795964at2"/>
<proteinExistence type="inferred from homology"/>
<dbReference type="NCBIfam" id="TIGR03002">
    <property type="entry name" value="outer_YhbN_LptA"/>
    <property type="match status" value="1"/>
</dbReference>
<accession>K4KNQ1</accession>
<comment type="similarity">
    <text evidence="4">Belongs to the LptA family.</text>
</comment>
<dbReference type="PANTHER" id="PTHR36504">
    <property type="entry name" value="LIPOPOLYSACCHARIDE EXPORT SYSTEM PROTEIN LPTA"/>
    <property type="match status" value="1"/>
</dbReference>
<dbReference type="InterPro" id="IPR052037">
    <property type="entry name" value="LPS_export_LptA"/>
</dbReference>
<dbReference type="GO" id="GO:0009279">
    <property type="term" value="C:cell outer membrane"/>
    <property type="evidence" value="ECO:0007669"/>
    <property type="project" value="TreeGrafter"/>
</dbReference>
<feature type="signal peptide" evidence="4">
    <location>
        <begin position="1"/>
        <end position="20"/>
    </location>
</feature>
<dbReference type="InterPro" id="IPR014340">
    <property type="entry name" value="LptA"/>
</dbReference>
<comment type="function">
    <text evidence="4">Involved in the assembly of lipopolysaccharide (LPS). Required for the translocation of LPS from the inner membrane to the outer membrane. May form a bridge between the inner membrane and the outer membrane, via interactions with LptC and LptD, thereby facilitating LPS transfer across the periplasm.</text>
</comment>
<dbReference type="Gene3D" id="2.60.450.10">
    <property type="entry name" value="Lipopolysaccharide (LPS) transport protein A like domain"/>
    <property type="match status" value="1"/>
</dbReference>
<dbReference type="GO" id="GO:0015920">
    <property type="term" value="P:lipopolysaccharide transport"/>
    <property type="evidence" value="ECO:0007669"/>
    <property type="project" value="UniProtKB-UniRule"/>
</dbReference>
<evidence type="ECO:0000259" key="5">
    <source>
        <dbReference type="Pfam" id="PF03968"/>
    </source>
</evidence>
<keyword evidence="7" id="KW-1185">Reference proteome</keyword>
<evidence type="ECO:0000256" key="3">
    <source>
        <dbReference type="ARBA" id="ARBA00022764"/>
    </source>
</evidence>
<dbReference type="HAMAP" id="MF_01914">
    <property type="entry name" value="LPS_assembly_LptA"/>
    <property type="match status" value="1"/>
</dbReference>
<dbReference type="GO" id="GO:0043165">
    <property type="term" value="P:Gram-negative-bacterium-type cell outer membrane assembly"/>
    <property type="evidence" value="ECO:0007669"/>
    <property type="project" value="UniProtKB-UniRule"/>
</dbReference>
<dbReference type="InterPro" id="IPR005653">
    <property type="entry name" value="OstA-like_N"/>
</dbReference>
<name>K4KNQ1_SIMAS</name>
<dbReference type="eggNOG" id="COG1934">
    <property type="taxonomic scope" value="Bacteria"/>
</dbReference>
<keyword evidence="2 4" id="KW-0732">Signal</keyword>
<keyword evidence="3 4" id="KW-0574">Periplasm</keyword>
<protein>
    <recommendedName>
        <fullName evidence="4">Lipopolysaccharide export system protein LptA</fullName>
    </recommendedName>
</protein>
<dbReference type="AlphaFoldDB" id="K4KNQ1"/>
<evidence type="ECO:0000313" key="6">
    <source>
        <dbReference type="EMBL" id="AFV00642.1"/>
    </source>
</evidence>
<dbReference type="STRING" id="1117647.M5M_17565"/>
<feature type="chain" id="PRO_5009016025" description="Lipopolysaccharide export system protein LptA" evidence="4">
    <location>
        <begin position="21"/>
        <end position="172"/>
    </location>
</feature>
<evidence type="ECO:0000256" key="4">
    <source>
        <dbReference type="HAMAP-Rule" id="MF_01914"/>
    </source>
</evidence>
<evidence type="ECO:0000256" key="1">
    <source>
        <dbReference type="ARBA" id="ARBA00022448"/>
    </source>
</evidence>
<sequence precursor="true">MRPTNLMALALLALSTNLYALPTDRDQPIHIEADHYVLNQKAGITTYTGNVVMDQGSIHIEADKIVIHSNDKKVSRVIATGTPARFQQQPAEDKAVVVASGNTLNYQVTQDKLSITDNAQVEQDGSLISGDKITYNILRAVVEANSQPNTKTRVKVVLQPQNRNDEKAGAKN</sequence>
<dbReference type="GO" id="GO:0017089">
    <property type="term" value="F:glycolipid transfer activity"/>
    <property type="evidence" value="ECO:0007669"/>
    <property type="project" value="TreeGrafter"/>
</dbReference>
<dbReference type="Pfam" id="PF03968">
    <property type="entry name" value="LptD_N"/>
    <property type="match status" value="1"/>
</dbReference>
<gene>
    <name evidence="4" type="primary">lptA</name>
    <name evidence="6" type="ordered locus">M5M_17565</name>
</gene>
<reference evidence="6 7" key="1">
    <citation type="journal article" date="2013" name="Genome Announc.">
        <title>Complete genome sequence of Simiduia agarivorans SA1(T), a marine bacterium able to degrade a variety of polysaccharides.</title>
        <authorList>
            <person name="Lin S.Y."/>
            <person name="Shieh W.Y."/>
            <person name="Chen J.S."/>
            <person name="Tang S.L."/>
        </authorList>
    </citation>
    <scope>NUCLEOTIDE SEQUENCE [LARGE SCALE GENOMIC DNA]</scope>
    <source>
        <strain evidence="7">DSM 21679 / JCM 13881 / BCRC 17597 / SA1</strain>
    </source>
</reference>
<comment type="subunit">
    <text evidence="4">Component of the lipopolysaccharide transport and assembly complex.</text>
</comment>
<dbReference type="GO" id="GO:0001530">
    <property type="term" value="F:lipopolysaccharide binding"/>
    <property type="evidence" value="ECO:0007669"/>
    <property type="project" value="InterPro"/>
</dbReference>
<dbReference type="KEGG" id="saga:M5M_17565"/>
<dbReference type="GO" id="GO:0030288">
    <property type="term" value="C:outer membrane-bounded periplasmic space"/>
    <property type="evidence" value="ECO:0007669"/>
    <property type="project" value="TreeGrafter"/>
</dbReference>
<feature type="domain" description="Organic solvent tolerance-like N-terminal" evidence="5">
    <location>
        <begin position="30"/>
        <end position="137"/>
    </location>
</feature>